<dbReference type="InterPro" id="IPR036390">
    <property type="entry name" value="WH_DNA-bd_sf"/>
</dbReference>
<evidence type="ECO:0000259" key="4">
    <source>
        <dbReference type="PROSITE" id="PS50995"/>
    </source>
</evidence>
<keyword evidence="2" id="KW-0238">DNA-binding</keyword>
<dbReference type="OrthoDB" id="9806864at2"/>
<dbReference type="PANTHER" id="PTHR33164">
    <property type="entry name" value="TRANSCRIPTIONAL REGULATOR, MARR FAMILY"/>
    <property type="match status" value="1"/>
</dbReference>
<evidence type="ECO:0000256" key="2">
    <source>
        <dbReference type="ARBA" id="ARBA00023125"/>
    </source>
</evidence>
<evidence type="ECO:0000313" key="6">
    <source>
        <dbReference type="Proteomes" id="UP000094197"/>
    </source>
</evidence>
<dbReference type="GO" id="GO:0003677">
    <property type="term" value="F:DNA binding"/>
    <property type="evidence" value="ECO:0007669"/>
    <property type="project" value="UniProtKB-KW"/>
</dbReference>
<dbReference type="EMBL" id="CP015217">
    <property type="protein sequence ID" value="AOP34547.1"/>
    <property type="molecule type" value="Genomic_DNA"/>
</dbReference>
<evidence type="ECO:0000256" key="3">
    <source>
        <dbReference type="ARBA" id="ARBA00023163"/>
    </source>
</evidence>
<evidence type="ECO:0000313" key="5">
    <source>
        <dbReference type="EMBL" id="AOP34547.1"/>
    </source>
</evidence>
<evidence type="ECO:0000256" key="1">
    <source>
        <dbReference type="ARBA" id="ARBA00023015"/>
    </source>
</evidence>
<keyword evidence="6" id="KW-1185">Reference proteome</keyword>
<name>A0A1D7UY88_9LEPT</name>
<keyword evidence="3" id="KW-0804">Transcription</keyword>
<dbReference type="RefSeq" id="WP_069607771.1">
    <property type="nucleotide sequence ID" value="NZ_CP015217.1"/>
</dbReference>
<dbReference type="Gene3D" id="1.10.10.10">
    <property type="entry name" value="Winged helix-like DNA-binding domain superfamily/Winged helix DNA-binding domain"/>
    <property type="match status" value="1"/>
</dbReference>
<accession>A0A1D7UY88</accession>
<reference evidence="5 6" key="1">
    <citation type="submission" date="2016-04" db="EMBL/GenBank/DDBJ databases">
        <title>Complete genome seqeunce of Leptospira alstonii serovar Room22.</title>
        <authorList>
            <person name="Nally J.E."/>
            <person name="Bayles D.O."/>
            <person name="Hurley D."/>
            <person name="Fanning S."/>
            <person name="McMahon B.J."/>
            <person name="Arent Z."/>
        </authorList>
    </citation>
    <scope>NUCLEOTIDE SEQUENCE [LARGE SCALE GENOMIC DNA]</scope>
    <source>
        <strain evidence="5 6">GWTS #1</strain>
    </source>
</reference>
<dbReference type="InterPro" id="IPR000835">
    <property type="entry name" value="HTH_MarR-typ"/>
</dbReference>
<proteinExistence type="predicted"/>
<dbReference type="SMART" id="SM00347">
    <property type="entry name" value="HTH_MARR"/>
    <property type="match status" value="1"/>
</dbReference>
<dbReference type="AlphaFoldDB" id="A0A1D7UY88"/>
<dbReference type="SUPFAM" id="SSF46785">
    <property type="entry name" value="Winged helix' DNA-binding domain"/>
    <property type="match status" value="1"/>
</dbReference>
<dbReference type="GO" id="GO:0003700">
    <property type="term" value="F:DNA-binding transcription factor activity"/>
    <property type="evidence" value="ECO:0007669"/>
    <property type="project" value="InterPro"/>
</dbReference>
<dbReference type="PANTHER" id="PTHR33164:SF64">
    <property type="entry name" value="TRANSCRIPTIONAL REGULATOR SLYA"/>
    <property type="match status" value="1"/>
</dbReference>
<dbReference type="InterPro" id="IPR036388">
    <property type="entry name" value="WH-like_DNA-bd_sf"/>
</dbReference>
<dbReference type="Proteomes" id="UP000094197">
    <property type="component" value="Chromosome 1"/>
</dbReference>
<sequence>MKSKSIFKEERAEESTGFLFWQITNLWQKKIREDLLTLDLTHVQFVLLASLAWFEEAGQKATQVRLAEHAKTDVMMTSKVLRSLESKKLLTRKPDPEDSRANCLFLTGEGKELVAKAVHIVETTDRTFFSILKDEKNFRSSLLDLRQKNA</sequence>
<feature type="domain" description="HTH marR-type" evidence="4">
    <location>
        <begin position="1"/>
        <end position="150"/>
    </location>
</feature>
<protein>
    <submittedName>
        <fullName evidence="5">MarR family transcriptional regulator</fullName>
    </submittedName>
</protein>
<gene>
    <name evidence="5" type="ORF">A0128_12225</name>
</gene>
<organism evidence="5 6">
    <name type="scientific">Leptospira tipperaryensis</name>
    <dbReference type="NCBI Taxonomy" id="2564040"/>
    <lineage>
        <taxon>Bacteria</taxon>
        <taxon>Pseudomonadati</taxon>
        <taxon>Spirochaetota</taxon>
        <taxon>Spirochaetia</taxon>
        <taxon>Leptospirales</taxon>
        <taxon>Leptospiraceae</taxon>
        <taxon>Leptospira</taxon>
    </lineage>
</organism>
<dbReference type="PROSITE" id="PS50995">
    <property type="entry name" value="HTH_MARR_2"/>
    <property type="match status" value="1"/>
</dbReference>
<keyword evidence="1" id="KW-0805">Transcription regulation</keyword>
<dbReference type="KEGG" id="laj:A0128_12225"/>
<dbReference type="Pfam" id="PF01047">
    <property type="entry name" value="MarR"/>
    <property type="match status" value="1"/>
</dbReference>
<dbReference type="GO" id="GO:0006950">
    <property type="term" value="P:response to stress"/>
    <property type="evidence" value="ECO:0007669"/>
    <property type="project" value="TreeGrafter"/>
</dbReference>
<dbReference type="InterPro" id="IPR039422">
    <property type="entry name" value="MarR/SlyA-like"/>
</dbReference>